<dbReference type="AlphaFoldDB" id="A0A8H3VBJ3"/>
<evidence type="ECO:0000313" key="2">
    <source>
        <dbReference type="Proteomes" id="UP000447873"/>
    </source>
</evidence>
<dbReference type="EMBL" id="WNWS01000045">
    <property type="protein sequence ID" value="KAE9984930.1"/>
    <property type="molecule type" value="Genomic_DNA"/>
</dbReference>
<name>A0A8H3VBJ3_VENIN</name>
<comment type="caution">
    <text evidence="1">The sequence shown here is derived from an EMBL/GenBank/DDBJ whole genome shotgun (WGS) entry which is preliminary data.</text>
</comment>
<accession>A0A8H3VBJ3</accession>
<reference evidence="1 2" key="1">
    <citation type="submission" date="2018-12" db="EMBL/GenBank/DDBJ databases">
        <title>Venturia inaequalis Genome Resource.</title>
        <authorList>
            <person name="Lichtner F.J."/>
        </authorList>
    </citation>
    <scope>NUCLEOTIDE SEQUENCE [LARGE SCALE GENOMIC DNA]</scope>
    <source>
        <strain evidence="1 2">120213</strain>
    </source>
</reference>
<gene>
    <name evidence="1" type="ORF">EG328_008128</name>
</gene>
<organism evidence="1 2">
    <name type="scientific">Venturia inaequalis</name>
    <name type="common">Apple scab fungus</name>
    <dbReference type="NCBI Taxonomy" id="5025"/>
    <lineage>
        <taxon>Eukaryota</taxon>
        <taxon>Fungi</taxon>
        <taxon>Dikarya</taxon>
        <taxon>Ascomycota</taxon>
        <taxon>Pezizomycotina</taxon>
        <taxon>Dothideomycetes</taxon>
        <taxon>Pleosporomycetidae</taxon>
        <taxon>Venturiales</taxon>
        <taxon>Venturiaceae</taxon>
        <taxon>Venturia</taxon>
    </lineage>
</organism>
<dbReference type="Proteomes" id="UP000447873">
    <property type="component" value="Unassembled WGS sequence"/>
</dbReference>
<evidence type="ECO:0000313" key="1">
    <source>
        <dbReference type="EMBL" id="KAE9984930.1"/>
    </source>
</evidence>
<protein>
    <submittedName>
        <fullName evidence="1">Uncharacterized protein</fullName>
    </submittedName>
</protein>
<proteinExistence type="predicted"/>
<sequence length="275" mass="31091">MPWPNLSDHLQNQLTTLHIPTPLTLHLRKTLESIHILLSKISIDTKSRALHRPSREKALVEAFDSLLRKSAVLLRAVNEMPGDVDRRGILKEAGLRAFGEACEDVIDLVENVEGVRGMWLGVLRRGQGVEYREVKVAEEEEDGGAVGNGETGDRDTVRIVRDSIRMVRESMKTVGSEEKSSRKEDLWAAQRRYEDEIVRLVEEAKAVIWRLLTGEETARVVEGKVNGEAEEEMAGSKSKVEEAGAEDSGFFEYIDKFLEENKGEMDPKLKRYSKY</sequence>